<dbReference type="PANTHER" id="PTHR30337">
    <property type="entry name" value="COMPONENT OF ATP-DEPENDENT DSDNA EXONUCLEASE"/>
    <property type="match status" value="1"/>
</dbReference>
<reference evidence="4" key="1">
    <citation type="submission" date="2023-12" db="EMBL/GenBank/DDBJ databases">
        <title>Novel isolates from deep terrestrial aquifers shed light on the physiology and ecology of the class Limnochordia.</title>
        <authorList>
            <person name="Karnachuk O.V."/>
            <person name="Lukina A.P."/>
            <person name="Avakyan M.R."/>
            <person name="Kadnikov V."/>
            <person name="Begmatov S."/>
            <person name="Beletsky A.V."/>
            <person name="Mardanov A.V."/>
            <person name="Ravin N.V."/>
        </authorList>
    </citation>
    <scope>NUCLEOTIDE SEQUENCE [LARGE SCALE GENOMIC DNA]</scope>
    <source>
        <strain evidence="4">LN</strain>
    </source>
</reference>
<evidence type="ECO:0000313" key="4">
    <source>
        <dbReference type="Proteomes" id="UP001333102"/>
    </source>
</evidence>
<dbReference type="Gene3D" id="3.60.21.10">
    <property type="match status" value="1"/>
</dbReference>
<dbReference type="InterPro" id="IPR029052">
    <property type="entry name" value="Metallo-depent_PP-like"/>
</dbReference>
<dbReference type="CDD" id="cd00840">
    <property type="entry name" value="MPP_Mre11_N"/>
    <property type="match status" value="1"/>
</dbReference>
<dbReference type="PANTHER" id="PTHR30337:SF7">
    <property type="entry name" value="PHOSPHOESTERASE"/>
    <property type="match status" value="1"/>
</dbReference>
<evidence type="ECO:0000313" key="3">
    <source>
        <dbReference type="EMBL" id="WRP13695.1"/>
    </source>
</evidence>
<dbReference type="InterPro" id="IPR041796">
    <property type="entry name" value="Mre11_N"/>
</dbReference>
<proteinExistence type="predicted"/>
<dbReference type="EC" id="3.1.-.-" evidence="3"/>
<dbReference type="Proteomes" id="UP001333102">
    <property type="component" value="Chromosome"/>
</dbReference>
<keyword evidence="3" id="KW-0540">Nuclease</keyword>
<organism evidence="3 4">
    <name type="scientific">Geochorda subterranea</name>
    <dbReference type="NCBI Taxonomy" id="3109564"/>
    <lineage>
        <taxon>Bacteria</taxon>
        <taxon>Bacillati</taxon>
        <taxon>Bacillota</taxon>
        <taxon>Limnochordia</taxon>
        <taxon>Limnochordales</taxon>
        <taxon>Geochordaceae</taxon>
        <taxon>Geochorda</taxon>
    </lineage>
</organism>
<dbReference type="RefSeq" id="WP_324667940.1">
    <property type="nucleotide sequence ID" value="NZ_CP141614.1"/>
</dbReference>
<keyword evidence="4" id="KW-1185">Reference proteome</keyword>
<keyword evidence="3" id="KW-0269">Exonuclease</keyword>
<dbReference type="GO" id="GO:0004527">
    <property type="term" value="F:exonuclease activity"/>
    <property type="evidence" value="ECO:0007669"/>
    <property type="project" value="UniProtKB-KW"/>
</dbReference>
<evidence type="ECO:0000259" key="2">
    <source>
        <dbReference type="Pfam" id="PF00149"/>
    </source>
</evidence>
<dbReference type="EMBL" id="CP141614">
    <property type="protein sequence ID" value="WRP13695.1"/>
    <property type="molecule type" value="Genomic_DNA"/>
</dbReference>
<accession>A0ABZ1BMA4</accession>
<protein>
    <submittedName>
        <fullName evidence="3">DNA repair exonuclease</fullName>
        <ecNumber evidence="3">3.1.-.-</ecNumber>
    </submittedName>
</protein>
<dbReference type="Pfam" id="PF00149">
    <property type="entry name" value="Metallophos"/>
    <property type="match status" value="1"/>
</dbReference>
<sequence>MLRLLHLADLHLGWAPAYMEEPRRSERRRRRDSLLERAVRFALDPANRIGMVVIAGDLFESHRPDRAQVASVLEQLRRLEAAGVRVVTVPGNHDEITYPDSVYRERAAEWPGLLVQSPVPVHAGTVTVGGVPVHVYGLAYTGGLTPTQEPLAQFPRVDEPGFHLAVLHGTLGTWGGERSLPLDGAALGRAGYDYVALGHIHRHERHDLDGTPAVYCGAVEGKGWDDPGVGQWTVVEVDMPARAGGRARVEVRTCPAEGVQPIETISLDAGAYGGAAELRSAIEALADPERILQVRLTGAPAYEVSARELQSALAGLFFHLSVVDDEVLFAPALLERWASEPTIRGLFVKRMQARIAEAEDEETRRLLQRALRQGLYALAGGEPR</sequence>
<gene>
    <name evidence="3" type="ORF">VLY81_09610</name>
</gene>
<dbReference type="InterPro" id="IPR004843">
    <property type="entry name" value="Calcineurin-like_PHP"/>
</dbReference>
<evidence type="ECO:0000256" key="1">
    <source>
        <dbReference type="ARBA" id="ARBA00022801"/>
    </source>
</evidence>
<keyword evidence="1 3" id="KW-0378">Hydrolase</keyword>
<dbReference type="InterPro" id="IPR050535">
    <property type="entry name" value="DNA_Repair-Maintenance_Comp"/>
</dbReference>
<dbReference type="SUPFAM" id="SSF56300">
    <property type="entry name" value="Metallo-dependent phosphatases"/>
    <property type="match status" value="1"/>
</dbReference>
<feature type="domain" description="Calcineurin-like phosphoesterase" evidence="2">
    <location>
        <begin position="2"/>
        <end position="202"/>
    </location>
</feature>
<name>A0ABZ1BMA4_9FIRM</name>